<evidence type="ECO:0000313" key="2">
    <source>
        <dbReference type="Proteomes" id="UP001178507"/>
    </source>
</evidence>
<dbReference type="Proteomes" id="UP001178507">
    <property type="component" value="Unassembled WGS sequence"/>
</dbReference>
<dbReference type="AlphaFoldDB" id="A0AA36N7C9"/>
<evidence type="ECO:0000313" key="1">
    <source>
        <dbReference type="EMBL" id="CAJ1393139.1"/>
    </source>
</evidence>
<protein>
    <submittedName>
        <fullName evidence="1">Uncharacterized protein</fullName>
    </submittedName>
</protein>
<reference evidence="1" key="1">
    <citation type="submission" date="2023-08" db="EMBL/GenBank/DDBJ databases">
        <authorList>
            <person name="Chen Y."/>
            <person name="Shah S."/>
            <person name="Dougan E. K."/>
            <person name="Thang M."/>
            <person name="Chan C."/>
        </authorList>
    </citation>
    <scope>NUCLEOTIDE SEQUENCE</scope>
</reference>
<accession>A0AA36N7C9</accession>
<dbReference type="EMBL" id="CAUJNA010002488">
    <property type="protein sequence ID" value="CAJ1393139.1"/>
    <property type="molecule type" value="Genomic_DNA"/>
</dbReference>
<proteinExistence type="predicted"/>
<comment type="caution">
    <text evidence="1">The sequence shown here is derived from an EMBL/GenBank/DDBJ whole genome shotgun (WGS) entry which is preliminary data.</text>
</comment>
<name>A0AA36N7C9_9DINO</name>
<gene>
    <name evidence="1" type="ORF">EVOR1521_LOCUS18068</name>
</gene>
<organism evidence="1 2">
    <name type="scientific">Effrenium voratum</name>
    <dbReference type="NCBI Taxonomy" id="2562239"/>
    <lineage>
        <taxon>Eukaryota</taxon>
        <taxon>Sar</taxon>
        <taxon>Alveolata</taxon>
        <taxon>Dinophyceae</taxon>
        <taxon>Suessiales</taxon>
        <taxon>Symbiodiniaceae</taxon>
        <taxon>Effrenium</taxon>
    </lineage>
</organism>
<keyword evidence="2" id="KW-1185">Reference proteome</keyword>
<sequence>MQVEILRWLERMIKMKSYGWGSHHEAFERGCNARGRLQVPRVPGHLELMAGGGDQTLNPRMTNVSHTVKHLSFSDANDGKFHRKARRHASHHLQQSRWCPEQVTRNLAPLDGQRFLLGAELRVNAGLFNILACDCLL</sequence>